<evidence type="ECO:0000256" key="5">
    <source>
        <dbReference type="ARBA" id="ARBA00061965"/>
    </source>
</evidence>
<accession>A0A6P7Z0P0</accession>
<dbReference type="GeneID" id="115477834"/>
<dbReference type="PRINTS" id="PR00180">
    <property type="entry name" value="CRETINALDHBP"/>
</dbReference>
<comment type="subunit">
    <text evidence="5">Monomer and homotetramer. Phosphatidylinositol 4,5-bisphosphate binding induces the formation of homotetramers. Phosphatidylinositol 3,4-bisphosphate is less efficient in inducing tetramerization.</text>
</comment>
<dbReference type="RefSeq" id="XP_030070788.1">
    <property type="nucleotide sequence ID" value="XM_030214928.1"/>
</dbReference>
<organism evidence="8 9">
    <name type="scientific">Microcaecilia unicolor</name>
    <dbReference type="NCBI Taxonomy" id="1415580"/>
    <lineage>
        <taxon>Eukaryota</taxon>
        <taxon>Metazoa</taxon>
        <taxon>Chordata</taxon>
        <taxon>Craniata</taxon>
        <taxon>Vertebrata</taxon>
        <taxon>Euteleostomi</taxon>
        <taxon>Amphibia</taxon>
        <taxon>Gymnophiona</taxon>
        <taxon>Siphonopidae</taxon>
        <taxon>Microcaecilia</taxon>
    </lineage>
</organism>
<keyword evidence="8" id="KW-1185">Reference proteome</keyword>
<evidence type="ECO:0000256" key="6">
    <source>
        <dbReference type="ARBA" id="ARBA00072185"/>
    </source>
</evidence>
<keyword evidence="2" id="KW-0813">Transport</keyword>
<dbReference type="InterPro" id="IPR036273">
    <property type="entry name" value="CRAL/TRIO_N_dom_sf"/>
</dbReference>
<dbReference type="InParanoid" id="A0A6P7Z0P0"/>
<dbReference type="SUPFAM" id="SSF52087">
    <property type="entry name" value="CRAL/TRIO domain"/>
    <property type="match status" value="1"/>
</dbReference>
<dbReference type="InterPro" id="IPR011074">
    <property type="entry name" value="CRAL/TRIO_N_dom"/>
</dbReference>
<dbReference type="OrthoDB" id="440711at2759"/>
<dbReference type="PROSITE" id="PS50191">
    <property type="entry name" value="CRAL_TRIO"/>
    <property type="match status" value="1"/>
</dbReference>
<reference evidence="9" key="1">
    <citation type="submission" date="2025-08" db="UniProtKB">
        <authorList>
            <consortium name="RefSeq"/>
        </authorList>
    </citation>
    <scope>IDENTIFICATION</scope>
</reference>
<dbReference type="FunFam" id="1.10.8.20:FF:000003">
    <property type="entry name" value="Alpha-tocopherol transfer protein"/>
    <property type="match status" value="1"/>
</dbReference>
<keyword evidence="3" id="KW-0963">Cytoplasm</keyword>
<gene>
    <name evidence="9" type="primary">LOC115477834</name>
</gene>
<evidence type="ECO:0000256" key="4">
    <source>
        <dbReference type="ARBA" id="ARBA00023121"/>
    </source>
</evidence>
<dbReference type="FunCoup" id="A0A6P7Z0P0">
    <property type="interactions" value="146"/>
</dbReference>
<proteinExistence type="predicted"/>
<dbReference type="Gene3D" id="3.40.525.10">
    <property type="entry name" value="CRAL-TRIO lipid binding domain"/>
    <property type="match status" value="1"/>
</dbReference>
<dbReference type="Gene3D" id="1.10.8.20">
    <property type="entry name" value="N-terminal domain of phosphatidylinositol transfer protein sec14p"/>
    <property type="match status" value="1"/>
</dbReference>
<dbReference type="SMART" id="SM01100">
    <property type="entry name" value="CRAL_TRIO_N"/>
    <property type="match status" value="1"/>
</dbReference>
<evidence type="ECO:0000313" key="9">
    <source>
        <dbReference type="RefSeq" id="XP_030070788.1"/>
    </source>
</evidence>
<dbReference type="Gene3D" id="1.20.5.1200">
    <property type="entry name" value="Alpha-tocopherol transfer"/>
    <property type="match status" value="1"/>
</dbReference>
<dbReference type="Proteomes" id="UP000515156">
    <property type="component" value="Chromosome 1"/>
</dbReference>
<dbReference type="Pfam" id="PF00650">
    <property type="entry name" value="CRAL_TRIO"/>
    <property type="match status" value="1"/>
</dbReference>
<dbReference type="GO" id="GO:0120013">
    <property type="term" value="F:lipid transfer activity"/>
    <property type="evidence" value="ECO:0007669"/>
    <property type="project" value="TreeGrafter"/>
</dbReference>
<dbReference type="GO" id="GO:0005770">
    <property type="term" value="C:late endosome"/>
    <property type="evidence" value="ECO:0007669"/>
    <property type="project" value="TreeGrafter"/>
</dbReference>
<dbReference type="GO" id="GO:0042360">
    <property type="term" value="P:vitamin E metabolic process"/>
    <property type="evidence" value="ECO:0007669"/>
    <property type="project" value="TreeGrafter"/>
</dbReference>
<dbReference type="InterPro" id="IPR036865">
    <property type="entry name" value="CRAL-TRIO_dom_sf"/>
</dbReference>
<dbReference type="SUPFAM" id="SSF46938">
    <property type="entry name" value="CRAL/TRIO N-terminal domain"/>
    <property type="match status" value="1"/>
</dbReference>
<dbReference type="CDD" id="cd00170">
    <property type="entry name" value="SEC14"/>
    <property type="match status" value="1"/>
</dbReference>
<name>A0A6P7Z0P0_9AMPH</name>
<dbReference type="PANTHER" id="PTHR10174:SF225">
    <property type="entry name" value="ALPHA-TOCOPHEROL TRANSFER PROTEIN"/>
    <property type="match status" value="1"/>
</dbReference>
<feature type="domain" description="CRAL-TRIO" evidence="7">
    <location>
        <begin position="107"/>
        <end position="273"/>
    </location>
</feature>
<dbReference type="GO" id="GO:0051180">
    <property type="term" value="P:vitamin transport"/>
    <property type="evidence" value="ECO:0007669"/>
    <property type="project" value="TreeGrafter"/>
</dbReference>
<sequence>MPCAQPAPAFLHSFVPERSMSEATPDFSRGDPKLNELPDNSKVARKAINLLKQRAQGESEHWPLGLADDFLLRFLRARDFNIDLAYKLLKNYHKWRVECPEISANLCPSSVMNLLSAGCLGVLRSRDSSGSKVLIFRIARFDPKLFTAYEVYRVCVITSELIVKETETQRNGAKVICDLQDWQYAHAFQLTPKIAKKIASGLNDSFPLKVRGIHLINEPSLFHSIFVLIKSLLTDKMKKRINLHGSNYMQSLHQHFQRSILPQEYGGTDSSVDEHCEEWVDFVMKSQDYLQQISLVHQ</sequence>
<evidence type="ECO:0000313" key="8">
    <source>
        <dbReference type="Proteomes" id="UP000515156"/>
    </source>
</evidence>
<dbReference type="GO" id="GO:1902936">
    <property type="term" value="F:phosphatidylinositol bisphosphate binding"/>
    <property type="evidence" value="ECO:0007669"/>
    <property type="project" value="TreeGrafter"/>
</dbReference>
<dbReference type="GO" id="GO:0008431">
    <property type="term" value="F:vitamin E binding"/>
    <property type="evidence" value="ECO:0007669"/>
    <property type="project" value="TreeGrafter"/>
</dbReference>
<comment type="subcellular location">
    <subcellularLocation>
        <location evidence="1">Cytoplasm</location>
    </subcellularLocation>
</comment>
<dbReference type="InterPro" id="IPR001251">
    <property type="entry name" value="CRAL-TRIO_dom"/>
</dbReference>
<dbReference type="GO" id="GO:0016020">
    <property type="term" value="C:membrane"/>
    <property type="evidence" value="ECO:0007669"/>
    <property type="project" value="TreeGrafter"/>
</dbReference>
<keyword evidence="4" id="KW-0446">Lipid-binding</keyword>
<evidence type="ECO:0000256" key="1">
    <source>
        <dbReference type="ARBA" id="ARBA00004496"/>
    </source>
</evidence>
<dbReference type="PANTHER" id="PTHR10174">
    <property type="entry name" value="ALPHA-TOCOPHEROL TRANSFER PROTEIN-RELATED"/>
    <property type="match status" value="1"/>
</dbReference>
<evidence type="ECO:0000256" key="3">
    <source>
        <dbReference type="ARBA" id="ARBA00022490"/>
    </source>
</evidence>
<protein>
    <recommendedName>
        <fullName evidence="6">Alpha-tocopherol transfer protein</fullName>
    </recommendedName>
</protein>
<evidence type="ECO:0000256" key="2">
    <source>
        <dbReference type="ARBA" id="ARBA00022448"/>
    </source>
</evidence>
<dbReference type="AlphaFoldDB" id="A0A6P7Z0P0"/>
<dbReference type="FunFam" id="3.40.525.10:FF:000002">
    <property type="entry name" value="Alpha-tocopherol transfer protein-like"/>
    <property type="match status" value="1"/>
</dbReference>
<dbReference type="KEGG" id="muo:115477834"/>
<evidence type="ECO:0000259" key="7">
    <source>
        <dbReference type="PROSITE" id="PS50191"/>
    </source>
</evidence>
<dbReference type="Pfam" id="PF03765">
    <property type="entry name" value="CRAL_TRIO_N"/>
    <property type="match status" value="1"/>
</dbReference>
<dbReference type="SMART" id="SM00516">
    <property type="entry name" value="SEC14"/>
    <property type="match status" value="1"/>
</dbReference>